<sequence length="68" mass="8067">MDIDHKTRQLICIHYPRHSLKIPPKRKKRSTPNIGFYSHVYNYYPEGLGAALRREPFDFNAEPPWDPS</sequence>
<evidence type="ECO:0000313" key="1">
    <source>
        <dbReference type="EMBL" id="KAK6326476.1"/>
    </source>
</evidence>
<dbReference type="Proteomes" id="UP001356427">
    <property type="component" value="Unassembled WGS sequence"/>
</dbReference>
<comment type="caution">
    <text evidence="1">The sequence shown here is derived from an EMBL/GenBank/DDBJ whole genome shotgun (WGS) entry which is preliminary data.</text>
</comment>
<dbReference type="AlphaFoldDB" id="A0AAN8NFM8"/>
<name>A0AAN8NFM8_9TELE</name>
<organism evidence="1 2">
    <name type="scientific">Coregonus suidteri</name>
    <dbReference type="NCBI Taxonomy" id="861788"/>
    <lineage>
        <taxon>Eukaryota</taxon>
        <taxon>Metazoa</taxon>
        <taxon>Chordata</taxon>
        <taxon>Craniata</taxon>
        <taxon>Vertebrata</taxon>
        <taxon>Euteleostomi</taxon>
        <taxon>Actinopterygii</taxon>
        <taxon>Neopterygii</taxon>
        <taxon>Teleostei</taxon>
        <taxon>Protacanthopterygii</taxon>
        <taxon>Salmoniformes</taxon>
        <taxon>Salmonidae</taxon>
        <taxon>Coregoninae</taxon>
        <taxon>Coregonus</taxon>
    </lineage>
</organism>
<evidence type="ECO:0000313" key="2">
    <source>
        <dbReference type="Proteomes" id="UP001356427"/>
    </source>
</evidence>
<accession>A0AAN8NFM8</accession>
<protein>
    <submittedName>
        <fullName evidence="1">Uncharacterized protein</fullName>
    </submittedName>
</protein>
<dbReference type="EMBL" id="JAGTTL010000002">
    <property type="protein sequence ID" value="KAK6326476.1"/>
    <property type="molecule type" value="Genomic_DNA"/>
</dbReference>
<gene>
    <name evidence="1" type="ORF">J4Q44_G00021210</name>
</gene>
<proteinExistence type="predicted"/>
<keyword evidence="2" id="KW-1185">Reference proteome</keyword>
<reference evidence="1 2" key="1">
    <citation type="submission" date="2021-04" db="EMBL/GenBank/DDBJ databases">
        <authorList>
            <person name="De Guttry C."/>
            <person name="Zahm M."/>
            <person name="Klopp C."/>
            <person name="Cabau C."/>
            <person name="Louis A."/>
            <person name="Berthelot C."/>
            <person name="Parey E."/>
            <person name="Roest Crollius H."/>
            <person name="Montfort J."/>
            <person name="Robinson-Rechavi M."/>
            <person name="Bucao C."/>
            <person name="Bouchez O."/>
            <person name="Gislard M."/>
            <person name="Lluch J."/>
            <person name="Milhes M."/>
            <person name="Lampietro C."/>
            <person name="Lopez Roques C."/>
            <person name="Donnadieu C."/>
            <person name="Braasch I."/>
            <person name="Desvignes T."/>
            <person name="Postlethwait J."/>
            <person name="Bobe J."/>
            <person name="Wedekind C."/>
            <person name="Guiguen Y."/>
        </authorList>
    </citation>
    <scope>NUCLEOTIDE SEQUENCE [LARGE SCALE GENOMIC DNA]</scope>
    <source>
        <strain evidence="1">Cs_M1</strain>
        <tissue evidence="1">Blood</tissue>
    </source>
</reference>